<evidence type="ECO:0000313" key="4">
    <source>
        <dbReference type="WBParaSite" id="HPLM_0001397801-mRNA-1"/>
    </source>
</evidence>
<dbReference type="EMBL" id="UZAF01018401">
    <property type="protein sequence ID" value="VDO51324.1"/>
    <property type="molecule type" value="Genomic_DNA"/>
</dbReference>
<proteinExistence type="predicted"/>
<name>A0A0N4WR77_HAEPC</name>
<dbReference type="WBParaSite" id="HPLM_0001397801-mRNA-1">
    <property type="protein sequence ID" value="HPLM_0001397801-mRNA-1"/>
    <property type="gene ID" value="HPLM_0001397801"/>
</dbReference>
<evidence type="ECO:0000256" key="1">
    <source>
        <dbReference type="SAM" id="MobiDB-lite"/>
    </source>
</evidence>
<reference evidence="4" key="1">
    <citation type="submission" date="2016-04" db="UniProtKB">
        <authorList>
            <consortium name="WormBaseParasite"/>
        </authorList>
    </citation>
    <scope>IDENTIFICATION</scope>
</reference>
<sequence>MSLTERRAAQQDLRRTQQLPRNTIVRTLPHVALIRTATVEGARRITEPAGMLTVQAQDLVVGHHLEAQGEHQAVCATIMTSISSGSK</sequence>
<accession>A0A0N4WR77</accession>
<feature type="region of interest" description="Disordered" evidence="1">
    <location>
        <begin position="1"/>
        <end position="21"/>
    </location>
</feature>
<dbReference type="AlphaFoldDB" id="A0A0N4WR77"/>
<gene>
    <name evidence="2" type="ORF">HPLM_LOCUS13970</name>
</gene>
<dbReference type="Proteomes" id="UP000268014">
    <property type="component" value="Unassembled WGS sequence"/>
</dbReference>
<reference evidence="2 3" key="2">
    <citation type="submission" date="2018-11" db="EMBL/GenBank/DDBJ databases">
        <authorList>
            <consortium name="Pathogen Informatics"/>
        </authorList>
    </citation>
    <scope>NUCLEOTIDE SEQUENCE [LARGE SCALE GENOMIC DNA]</scope>
    <source>
        <strain evidence="2 3">MHpl1</strain>
    </source>
</reference>
<feature type="compositionally biased region" description="Basic and acidic residues" evidence="1">
    <location>
        <begin position="1"/>
        <end position="15"/>
    </location>
</feature>
<protein>
    <submittedName>
        <fullName evidence="4">Type VI secretion protein</fullName>
    </submittedName>
</protein>
<organism evidence="4">
    <name type="scientific">Haemonchus placei</name>
    <name type="common">Barber's pole worm</name>
    <dbReference type="NCBI Taxonomy" id="6290"/>
    <lineage>
        <taxon>Eukaryota</taxon>
        <taxon>Metazoa</taxon>
        <taxon>Ecdysozoa</taxon>
        <taxon>Nematoda</taxon>
        <taxon>Chromadorea</taxon>
        <taxon>Rhabditida</taxon>
        <taxon>Rhabditina</taxon>
        <taxon>Rhabditomorpha</taxon>
        <taxon>Strongyloidea</taxon>
        <taxon>Trichostrongylidae</taxon>
        <taxon>Haemonchus</taxon>
    </lineage>
</organism>
<evidence type="ECO:0000313" key="3">
    <source>
        <dbReference type="Proteomes" id="UP000268014"/>
    </source>
</evidence>
<evidence type="ECO:0000313" key="2">
    <source>
        <dbReference type="EMBL" id="VDO51324.1"/>
    </source>
</evidence>
<keyword evidence="3" id="KW-1185">Reference proteome</keyword>